<name>A0A0X1KS32_9THEM</name>
<reference evidence="2 3" key="1">
    <citation type="submission" date="2014-01" db="EMBL/GenBank/DDBJ databases">
        <title>Genome sequencing of Thermotog hypogea.</title>
        <authorList>
            <person name="Zhang X."/>
            <person name="Alvare G."/>
            <person name="Fristensky B."/>
            <person name="Chen L."/>
            <person name="Suen T."/>
            <person name="Chen Q."/>
            <person name="Ma K."/>
        </authorList>
    </citation>
    <scope>NUCLEOTIDE SEQUENCE [LARGE SCALE GENOMIC DNA]</scope>
    <source>
        <strain evidence="2 3">DSM 11164</strain>
    </source>
</reference>
<dbReference type="PaxDb" id="1123384-AJ81_07140"/>
<feature type="transmembrane region" description="Helical" evidence="1">
    <location>
        <begin position="150"/>
        <end position="170"/>
    </location>
</feature>
<feature type="transmembrane region" description="Helical" evidence="1">
    <location>
        <begin position="37"/>
        <end position="55"/>
    </location>
</feature>
<keyword evidence="1" id="KW-0813">Transport</keyword>
<sequence>MTEKLNEKLITLTSIFVFAIVASNVTASKLVNLGRFVVPIAVLCYPVTFAITDIVSEVYGKKIARRIVWAGFFVSILLALYSRIVVVYPPADFFEGNEAFVKVFSSTPRIVLASMVAYVASQTHDVWAFHVWKKLTKGRHLWVRNNLSTLVSQFIDTCLFITIAFLNVVPGEILVRMIFSQYIVKFIIAIIDTPFVYLGVKLVSGRWIVAETN</sequence>
<evidence type="ECO:0000313" key="2">
    <source>
        <dbReference type="EMBL" id="AJC74000.1"/>
    </source>
</evidence>
<accession>A0A0X1KS32</accession>
<keyword evidence="1" id="KW-1003">Cell membrane</keyword>
<dbReference type="AlphaFoldDB" id="A0A0X1KS32"/>
<protein>
    <recommendedName>
        <fullName evidence="1">Probable queuosine precursor transporter</fullName>
        <shortName evidence="1">Q precursor transporter</shortName>
    </recommendedName>
</protein>
<dbReference type="STRING" id="1123384.AJ81_07140"/>
<dbReference type="NCBIfam" id="TIGR00697">
    <property type="entry name" value="queuosine precursor transporter"/>
    <property type="match status" value="1"/>
</dbReference>
<dbReference type="GO" id="GO:0022857">
    <property type="term" value="F:transmembrane transporter activity"/>
    <property type="evidence" value="ECO:0007669"/>
    <property type="project" value="UniProtKB-UniRule"/>
</dbReference>
<gene>
    <name evidence="2" type="ORF">AJ81_07140</name>
</gene>
<evidence type="ECO:0000256" key="1">
    <source>
        <dbReference type="HAMAP-Rule" id="MF_02088"/>
    </source>
</evidence>
<dbReference type="PANTHER" id="PTHR34300">
    <property type="entry name" value="QUEUOSINE PRECURSOR TRANSPORTER-RELATED"/>
    <property type="match status" value="1"/>
</dbReference>
<keyword evidence="1" id="KW-0812">Transmembrane</keyword>
<dbReference type="PANTHER" id="PTHR34300:SF2">
    <property type="entry name" value="QUEUOSINE PRECURSOR TRANSPORTER-RELATED"/>
    <property type="match status" value="1"/>
</dbReference>
<evidence type="ECO:0000313" key="3">
    <source>
        <dbReference type="Proteomes" id="UP000077469"/>
    </source>
</evidence>
<organism evidence="2 3">
    <name type="scientific">Pseudothermotoga hypogea DSM 11164 = NBRC 106472</name>
    <dbReference type="NCBI Taxonomy" id="1123384"/>
    <lineage>
        <taxon>Bacteria</taxon>
        <taxon>Thermotogati</taxon>
        <taxon>Thermotogota</taxon>
        <taxon>Thermotogae</taxon>
        <taxon>Thermotogales</taxon>
        <taxon>Thermotogaceae</taxon>
        <taxon>Pseudothermotoga</taxon>
    </lineage>
</organism>
<dbReference type="PATRIC" id="fig|1123384.7.peg.1434"/>
<keyword evidence="1" id="KW-1133">Transmembrane helix</keyword>
<dbReference type="GO" id="GO:0005886">
    <property type="term" value="C:plasma membrane"/>
    <property type="evidence" value="ECO:0007669"/>
    <property type="project" value="UniProtKB-SubCell"/>
</dbReference>
<dbReference type="KEGG" id="phy:AJ81_07140"/>
<dbReference type="RefSeq" id="WP_031504375.1">
    <property type="nucleotide sequence ID" value="NC_022795.1"/>
</dbReference>
<dbReference type="OrthoDB" id="9805479at2"/>
<comment type="function">
    <text evidence="1">Involved in the import of queuosine (Q) precursors, required for Q precursor salvage.</text>
</comment>
<feature type="transmembrane region" description="Helical" evidence="1">
    <location>
        <begin position="182"/>
        <end position="200"/>
    </location>
</feature>
<dbReference type="InterPro" id="IPR003744">
    <property type="entry name" value="YhhQ"/>
</dbReference>
<keyword evidence="1" id="KW-0472">Membrane</keyword>
<dbReference type="Pfam" id="PF02592">
    <property type="entry name" value="Vut_1"/>
    <property type="match status" value="1"/>
</dbReference>
<feature type="transmembrane region" description="Helical" evidence="1">
    <location>
        <begin position="110"/>
        <end position="129"/>
    </location>
</feature>
<proteinExistence type="inferred from homology"/>
<dbReference type="EMBL" id="CP007141">
    <property type="protein sequence ID" value="AJC74000.1"/>
    <property type="molecule type" value="Genomic_DNA"/>
</dbReference>
<keyword evidence="3" id="KW-1185">Reference proteome</keyword>
<dbReference type="HAMAP" id="MF_02088">
    <property type="entry name" value="Q_prec_transport"/>
    <property type="match status" value="1"/>
</dbReference>
<dbReference type="Proteomes" id="UP000077469">
    <property type="component" value="Chromosome"/>
</dbReference>
<comment type="subcellular location">
    <subcellularLocation>
        <location evidence="1">Cell membrane</location>
        <topology evidence="1">Multi-pass membrane protein</topology>
    </subcellularLocation>
</comment>
<comment type="similarity">
    <text evidence="1">Belongs to the vitamin uptake transporter (VUT/ECF) (TC 2.A.88) family. Q precursor transporter subfamily.</text>
</comment>
<feature type="transmembrane region" description="Helical" evidence="1">
    <location>
        <begin position="67"/>
        <end position="90"/>
    </location>
</feature>